<evidence type="ECO:0000256" key="7">
    <source>
        <dbReference type="ARBA" id="ARBA00023136"/>
    </source>
</evidence>
<dbReference type="Pfam" id="PF12822">
    <property type="entry name" value="ECF_trnsprt"/>
    <property type="match status" value="1"/>
</dbReference>
<dbReference type="RefSeq" id="WP_048005918.1">
    <property type="nucleotide sequence ID" value="NZ_CP047095.1"/>
</dbReference>
<dbReference type="InterPro" id="IPR025720">
    <property type="entry name" value="RibU"/>
</dbReference>
<dbReference type="OrthoDB" id="9809216at2"/>
<dbReference type="PIRSF" id="PIRSF037778">
    <property type="entry name" value="UCP037778_transp_RibU"/>
    <property type="match status" value="1"/>
</dbReference>
<evidence type="ECO:0000313" key="10">
    <source>
        <dbReference type="Proteomes" id="UP000076510"/>
    </source>
</evidence>
<dbReference type="PATRIC" id="fig|189381.10.peg.2031"/>
<keyword evidence="4 8" id="KW-1003">Cell membrane</keyword>
<dbReference type="PANTHER" id="PTHR38438">
    <property type="entry name" value="RIBOFLAVIN TRANSPORTER RIBU"/>
    <property type="match status" value="1"/>
</dbReference>
<keyword evidence="7 8" id="KW-0472">Membrane</keyword>
<evidence type="ECO:0000256" key="1">
    <source>
        <dbReference type="ARBA" id="ARBA00004651"/>
    </source>
</evidence>
<organism evidence="9 10">
    <name type="scientific">Rossellomorea marisflavi</name>
    <dbReference type="NCBI Taxonomy" id="189381"/>
    <lineage>
        <taxon>Bacteria</taxon>
        <taxon>Bacillati</taxon>
        <taxon>Bacillota</taxon>
        <taxon>Bacilli</taxon>
        <taxon>Bacillales</taxon>
        <taxon>Bacillaceae</taxon>
        <taxon>Rossellomorea</taxon>
    </lineage>
</organism>
<evidence type="ECO:0000256" key="6">
    <source>
        <dbReference type="ARBA" id="ARBA00022989"/>
    </source>
</evidence>
<gene>
    <name evidence="9" type="ORF">AV649_05535</name>
</gene>
<evidence type="ECO:0000256" key="4">
    <source>
        <dbReference type="ARBA" id="ARBA00022475"/>
    </source>
</evidence>
<name>A0A0J5VA81_9BACI</name>
<comment type="similarity">
    <text evidence="2 8">Belongs to the prokaryotic riboflavin transporter (P-RFT) (TC 2.A.87) family.</text>
</comment>
<sequence length="189" mass="20838">MKKMTTRTFVTVGMLSAISYVLMLLNFPIPPFPAFLQIDFSDVPALMATVALGPVAGILVELFKNVIDYVLTGSETGVPVGHVANFAAGILLILPVHLIYSRFQTKKGLLTGLVTGTLVMSIGMGIMNYFIFLPAYKYFMNFELPAEVIVTGIVPFNILKGILVAVVFTLLFIRIQKWLSKQFGNRRMA</sequence>
<dbReference type="GO" id="GO:0032217">
    <property type="term" value="F:riboflavin transmembrane transporter activity"/>
    <property type="evidence" value="ECO:0007669"/>
    <property type="project" value="UniProtKB-UniRule"/>
</dbReference>
<dbReference type="AlphaFoldDB" id="A0A0J5VA81"/>
<evidence type="ECO:0000256" key="5">
    <source>
        <dbReference type="ARBA" id="ARBA00022692"/>
    </source>
</evidence>
<keyword evidence="5" id="KW-0812">Transmembrane</keyword>
<comment type="function">
    <text evidence="8">Probably a riboflavin-binding protein that interacts with the energy-coupling factor (ECF) ABC-transporter complex.</text>
</comment>
<evidence type="ECO:0000256" key="3">
    <source>
        <dbReference type="ARBA" id="ARBA00022448"/>
    </source>
</evidence>
<keyword evidence="3 8" id="KW-0813">Transport</keyword>
<keyword evidence="6" id="KW-1133">Transmembrane helix</keyword>
<protein>
    <recommendedName>
        <fullName evidence="8">Riboflavin transporter</fullName>
    </recommendedName>
</protein>
<accession>A0A0J5VA81</accession>
<reference evidence="10" key="1">
    <citation type="submission" date="2016-01" db="EMBL/GenBank/DDBJ databases">
        <title>Whole genome sequencing of Bhargavaea cecembensis T14.</title>
        <authorList>
            <person name="Hong K.W."/>
        </authorList>
    </citation>
    <scope>NUCLEOTIDE SEQUENCE [LARGE SCALE GENOMIC DNA]</scope>
    <source>
        <strain evidence="10">M19</strain>
    </source>
</reference>
<dbReference type="Proteomes" id="UP000076510">
    <property type="component" value="Unassembled WGS sequence"/>
</dbReference>
<evidence type="ECO:0000313" key="9">
    <source>
        <dbReference type="EMBL" id="KZE45637.1"/>
    </source>
</evidence>
<dbReference type="InterPro" id="IPR024529">
    <property type="entry name" value="ECF_trnsprt_substrate-spec"/>
</dbReference>
<dbReference type="PANTHER" id="PTHR38438:SF1">
    <property type="entry name" value="RIBOFLAVIN TRANSPORTER RIBU"/>
    <property type="match status" value="1"/>
</dbReference>
<evidence type="ECO:0000256" key="8">
    <source>
        <dbReference type="PIRNR" id="PIRNR037778"/>
    </source>
</evidence>
<dbReference type="GO" id="GO:0005886">
    <property type="term" value="C:plasma membrane"/>
    <property type="evidence" value="ECO:0007669"/>
    <property type="project" value="UniProtKB-SubCell"/>
</dbReference>
<proteinExistence type="inferred from homology"/>
<dbReference type="Gene3D" id="1.10.1760.20">
    <property type="match status" value="1"/>
</dbReference>
<evidence type="ECO:0000256" key="2">
    <source>
        <dbReference type="ARBA" id="ARBA00005540"/>
    </source>
</evidence>
<comment type="caution">
    <text evidence="9">The sequence shown here is derived from an EMBL/GenBank/DDBJ whole genome shotgun (WGS) entry which is preliminary data.</text>
</comment>
<comment type="subcellular location">
    <subcellularLocation>
        <location evidence="1">Cell membrane</location>
        <topology evidence="1">Multi-pass membrane protein</topology>
    </subcellularLocation>
</comment>
<dbReference type="EMBL" id="LQQY01000034">
    <property type="protein sequence ID" value="KZE45637.1"/>
    <property type="molecule type" value="Genomic_DNA"/>
</dbReference>